<name>A0A5C6NUA5_9TELE</name>
<keyword evidence="1" id="KW-0479">Metal-binding</keyword>
<reference evidence="6 7" key="1">
    <citation type="submission" date="2019-04" db="EMBL/GenBank/DDBJ databases">
        <title>Chromosome genome assembly for Takifugu flavidus.</title>
        <authorList>
            <person name="Xiao S."/>
        </authorList>
    </citation>
    <scope>NUCLEOTIDE SEQUENCE [LARGE SCALE GENOMIC DNA]</scope>
    <source>
        <strain evidence="6">HTHZ2018</strain>
        <tissue evidence="6">Muscle</tissue>
    </source>
</reference>
<dbReference type="SMART" id="SM00054">
    <property type="entry name" value="EFh"/>
    <property type="match status" value="3"/>
</dbReference>
<dbReference type="InterPro" id="IPR002048">
    <property type="entry name" value="EF_hand_dom"/>
</dbReference>
<evidence type="ECO:0000313" key="6">
    <source>
        <dbReference type="EMBL" id="TWW69680.1"/>
    </source>
</evidence>
<dbReference type="AlphaFoldDB" id="A0A5C6NUA5"/>
<protein>
    <submittedName>
        <fullName evidence="6">Calcium-binding protein 5</fullName>
    </submittedName>
</protein>
<keyword evidence="3" id="KW-0106">Calcium</keyword>
<dbReference type="GO" id="GO:0005737">
    <property type="term" value="C:cytoplasm"/>
    <property type="evidence" value="ECO:0007669"/>
    <property type="project" value="TreeGrafter"/>
</dbReference>
<evidence type="ECO:0000256" key="1">
    <source>
        <dbReference type="ARBA" id="ARBA00022723"/>
    </source>
</evidence>
<dbReference type="InterPro" id="IPR011992">
    <property type="entry name" value="EF-hand-dom_pair"/>
</dbReference>
<dbReference type="PANTHER" id="PTHR45917">
    <property type="entry name" value="CALCIUM-BINDING PROTEIN 1-RELATED"/>
    <property type="match status" value="1"/>
</dbReference>
<feature type="domain" description="EF-hand" evidence="5">
    <location>
        <begin position="100"/>
        <end position="135"/>
    </location>
</feature>
<dbReference type="InterPro" id="IPR018247">
    <property type="entry name" value="EF_Hand_1_Ca_BS"/>
</dbReference>
<evidence type="ECO:0000256" key="3">
    <source>
        <dbReference type="ARBA" id="ARBA00022837"/>
    </source>
</evidence>
<proteinExistence type="predicted"/>
<evidence type="ECO:0000256" key="2">
    <source>
        <dbReference type="ARBA" id="ARBA00022737"/>
    </source>
</evidence>
<evidence type="ECO:0000259" key="5">
    <source>
        <dbReference type="PROSITE" id="PS50222"/>
    </source>
</evidence>
<dbReference type="EMBL" id="RHFK02000010">
    <property type="protein sequence ID" value="TWW69680.1"/>
    <property type="molecule type" value="Genomic_DNA"/>
</dbReference>
<accession>A0A5C6NUA5</accession>
<dbReference type="PROSITE" id="PS00018">
    <property type="entry name" value="EF_HAND_1"/>
    <property type="match status" value="2"/>
</dbReference>
<evidence type="ECO:0000256" key="4">
    <source>
        <dbReference type="SAM" id="MobiDB-lite"/>
    </source>
</evidence>
<gene>
    <name evidence="6" type="ORF">D4764_18G0004860</name>
</gene>
<sequence>MSIKQACIFLRGSSRRARVLTQEEIEELREAFVEFDKDKDGFITCKDLGNLMRTMGYMPTEMELIELSQNINMNLGGRVDFEDFTELMTPKLLAETAGMIGLKELKDAFREFDIDGDGSITSEELRYAMIKLLGEKANKTEIDAIVRDADSNGDGTVDFEGERGGTNAPARLKASHLQL</sequence>
<feature type="domain" description="EF-hand" evidence="5">
    <location>
        <begin position="23"/>
        <end position="58"/>
    </location>
</feature>
<evidence type="ECO:0000313" key="7">
    <source>
        <dbReference type="Proteomes" id="UP000324091"/>
    </source>
</evidence>
<dbReference type="GO" id="GO:0005509">
    <property type="term" value="F:calcium ion binding"/>
    <property type="evidence" value="ECO:0007669"/>
    <property type="project" value="InterPro"/>
</dbReference>
<dbReference type="Pfam" id="PF13499">
    <property type="entry name" value="EF-hand_7"/>
    <property type="match status" value="2"/>
</dbReference>
<feature type="region of interest" description="Disordered" evidence="4">
    <location>
        <begin position="153"/>
        <end position="179"/>
    </location>
</feature>
<dbReference type="CDD" id="cd00051">
    <property type="entry name" value="EFh"/>
    <property type="match status" value="1"/>
</dbReference>
<dbReference type="InterPro" id="IPR043582">
    <property type="entry name" value="CaBP1/2/4/5"/>
</dbReference>
<keyword evidence="2" id="KW-0677">Repeat</keyword>
<dbReference type="GO" id="GO:0005246">
    <property type="term" value="F:calcium channel regulator activity"/>
    <property type="evidence" value="ECO:0007669"/>
    <property type="project" value="TreeGrafter"/>
</dbReference>
<dbReference type="SUPFAM" id="SSF47473">
    <property type="entry name" value="EF-hand"/>
    <property type="match status" value="1"/>
</dbReference>
<dbReference type="PROSITE" id="PS50222">
    <property type="entry name" value="EF_HAND_2"/>
    <property type="match status" value="2"/>
</dbReference>
<dbReference type="Proteomes" id="UP000324091">
    <property type="component" value="Chromosome 18"/>
</dbReference>
<dbReference type="PANTHER" id="PTHR45917:SF3">
    <property type="entry name" value="CALCIUM-BINDING PROTEIN 5"/>
    <property type="match status" value="1"/>
</dbReference>
<dbReference type="Gene3D" id="1.10.238.10">
    <property type="entry name" value="EF-hand"/>
    <property type="match status" value="2"/>
</dbReference>
<keyword evidence="7" id="KW-1185">Reference proteome</keyword>
<organism evidence="6 7">
    <name type="scientific">Takifugu flavidus</name>
    <name type="common">sansaifugu</name>
    <dbReference type="NCBI Taxonomy" id="433684"/>
    <lineage>
        <taxon>Eukaryota</taxon>
        <taxon>Metazoa</taxon>
        <taxon>Chordata</taxon>
        <taxon>Craniata</taxon>
        <taxon>Vertebrata</taxon>
        <taxon>Euteleostomi</taxon>
        <taxon>Actinopterygii</taxon>
        <taxon>Neopterygii</taxon>
        <taxon>Teleostei</taxon>
        <taxon>Neoteleostei</taxon>
        <taxon>Acanthomorphata</taxon>
        <taxon>Eupercaria</taxon>
        <taxon>Tetraodontiformes</taxon>
        <taxon>Tetradontoidea</taxon>
        <taxon>Tetraodontidae</taxon>
        <taxon>Takifugu</taxon>
    </lineage>
</organism>
<comment type="caution">
    <text evidence="6">The sequence shown here is derived from an EMBL/GenBank/DDBJ whole genome shotgun (WGS) entry which is preliminary data.</text>
</comment>
<dbReference type="FunFam" id="1.10.238.10:FF:000069">
    <property type="entry name" value="calcium-binding protein 1 isoform X1"/>
    <property type="match status" value="1"/>
</dbReference>